<comment type="similarity">
    <text evidence="2">Belongs to the Nudix hydrolase family.</text>
</comment>
<dbReference type="PROSITE" id="PS51462">
    <property type="entry name" value="NUDIX"/>
    <property type="match status" value="1"/>
</dbReference>
<dbReference type="GO" id="GO:0006167">
    <property type="term" value="P:AMP biosynthetic process"/>
    <property type="evidence" value="ECO:0007669"/>
    <property type="project" value="TreeGrafter"/>
</dbReference>
<evidence type="ECO:0000259" key="3">
    <source>
        <dbReference type="PROSITE" id="PS51462"/>
    </source>
</evidence>
<evidence type="ECO:0000256" key="2">
    <source>
        <dbReference type="RuleBase" id="RU003476"/>
    </source>
</evidence>
<dbReference type="EMBL" id="JAASRN010000001">
    <property type="protein sequence ID" value="NIK72917.1"/>
    <property type="molecule type" value="Genomic_DNA"/>
</dbReference>
<dbReference type="CDD" id="cd03673">
    <property type="entry name" value="NUDIX_Ap6A_hydrolase"/>
    <property type="match status" value="1"/>
</dbReference>
<dbReference type="RefSeq" id="WP_166918207.1">
    <property type="nucleotide sequence ID" value="NZ_JAASRN010000001.1"/>
</dbReference>
<dbReference type="AlphaFoldDB" id="A0A846MNI8"/>
<dbReference type="SUPFAM" id="SSF55811">
    <property type="entry name" value="Nudix"/>
    <property type="match status" value="1"/>
</dbReference>
<dbReference type="InterPro" id="IPR020084">
    <property type="entry name" value="NUDIX_hydrolase_CS"/>
</dbReference>
<dbReference type="InterPro" id="IPR015797">
    <property type="entry name" value="NUDIX_hydrolase-like_dom_sf"/>
</dbReference>
<organism evidence="4 5">
    <name type="scientific">Thermonema lapsum</name>
    <dbReference type="NCBI Taxonomy" id="28195"/>
    <lineage>
        <taxon>Bacteria</taxon>
        <taxon>Pseudomonadati</taxon>
        <taxon>Bacteroidota</taxon>
        <taxon>Cytophagia</taxon>
        <taxon>Cytophagales</taxon>
        <taxon>Thermonemataceae</taxon>
        <taxon>Thermonema</taxon>
    </lineage>
</organism>
<dbReference type="Pfam" id="PF00293">
    <property type="entry name" value="NUDIX"/>
    <property type="match status" value="1"/>
</dbReference>
<dbReference type="GO" id="GO:0006754">
    <property type="term" value="P:ATP biosynthetic process"/>
    <property type="evidence" value="ECO:0007669"/>
    <property type="project" value="TreeGrafter"/>
</dbReference>
<name>A0A846MNI8_9BACT</name>
<dbReference type="PANTHER" id="PTHR21340:SF0">
    <property type="entry name" value="BIS(5'-NUCLEOSYL)-TETRAPHOSPHATASE [ASYMMETRICAL]"/>
    <property type="match status" value="1"/>
</dbReference>
<accession>A0A846MNI8</accession>
<evidence type="ECO:0000256" key="1">
    <source>
        <dbReference type="ARBA" id="ARBA00022801"/>
    </source>
</evidence>
<dbReference type="InterPro" id="IPR020476">
    <property type="entry name" value="Nudix_hydrolase"/>
</dbReference>
<gene>
    <name evidence="4" type="ORF">FHS56_000403</name>
</gene>
<dbReference type="GO" id="GO:0004081">
    <property type="term" value="F:bis(5'-nucleosyl)-tetraphosphatase (asymmetrical) activity"/>
    <property type="evidence" value="ECO:0007669"/>
    <property type="project" value="TreeGrafter"/>
</dbReference>
<dbReference type="Proteomes" id="UP000537126">
    <property type="component" value="Unassembled WGS sequence"/>
</dbReference>
<proteinExistence type="inferred from homology"/>
<sequence length="229" mass="26458">MNLFLNDIPVFIRNNTTCTDNSTFDTILYSPTADTTLAHRGRLCLVEPSQETILQIIEQLAKEYNPFIYFLEIRTSKIERIVKNLKKQFLYLEAAGGVVYAPTCESFLVIKRLGKWDIPKGKIEAGESPEKTARREVAEESGVAAEIEHFICDTYHTYKIGNQIVLKKTYWYLLKAAECPPPKPQTEESIEEALWVPYEKISSFFQPTYTSIRFVWECVLKQKFNHTKS</sequence>
<comment type="caution">
    <text evidence="4">The sequence shown here is derived from an EMBL/GenBank/DDBJ whole genome shotgun (WGS) entry which is preliminary data.</text>
</comment>
<dbReference type="InterPro" id="IPR000086">
    <property type="entry name" value="NUDIX_hydrolase_dom"/>
</dbReference>
<dbReference type="PRINTS" id="PR00502">
    <property type="entry name" value="NUDIXFAMILY"/>
</dbReference>
<dbReference type="InterPro" id="IPR051325">
    <property type="entry name" value="Nudix_hydrolase_domain"/>
</dbReference>
<dbReference type="PROSITE" id="PS00893">
    <property type="entry name" value="NUDIX_BOX"/>
    <property type="match status" value="1"/>
</dbReference>
<dbReference type="PANTHER" id="PTHR21340">
    <property type="entry name" value="DIADENOSINE 5,5-P1,P4-TETRAPHOSPHATE PYROPHOSPHOHYDROLASE MUTT"/>
    <property type="match status" value="1"/>
</dbReference>
<dbReference type="Gene3D" id="3.90.79.10">
    <property type="entry name" value="Nucleoside Triphosphate Pyrophosphohydrolase"/>
    <property type="match status" value="1"/>
</dbReference>
<keyword evidence="5" id="KW-1185">Reference proteome</keyword>
<protein>
    <submittedName>
        <fullName evidence="4">ADP-ribose pyrophosphatase YjhB (NUDIX family)</fullName>
    </submittedName>
</protein>
<evidence type="ECO:0000313" key="5">
    <source>
        <dbReference type="Proteomes" id="UP000537126"/>
    </source>
</evidence>
<reference evidence="4 5" key="1">
    <citation type="submission" date="2020-03" db="EMBL/GenBank/DDBJ databases">
        <title>Genomic Encyclopedia of Type Strains, Phase IV (KMG-IV): sequencing the most valuable type-strain genomes for metagenomic binning, comparative biology and taxonomic classification.</title>
        <authorList>
            <person name="Goeker M."/>
        </authorList>
    </citation>
    <scope>NUCLEOTIDE SEQUENCE [LARGE SCALE GENOMIC DNA]</scope>
    <source>
        <strain evidence="4 5">DSM 5718</strain>
    </source>
</reference>
<feature type="domain" description="Nudix hydrolase" evidence="3">
    <location>
        <begin position="90"/>
        <end position="220"/>
    </location>
</feature>
<evidence type="ECO:0000313" key="4">
    <source>
        <dbReference type="EMBL" id="NIK72917.1"/>
    </source>
</evidence>
<keyword evidence="1 2" id="KW-0378">Hydrolase</keyword>